<evidence type="ECO:0000313" key="2">
    <source>
        <dbReference type="Proteomes" id="UP001497700"/>
    </source>
</evidence>
<evidence type="ECO:0000313" key="1">
    <source>
        <dbReference type="EMBL" id="KAI4868552.1"/>
    </source>
</evidence>
<dbReference type="Proteomes" id="UP001497700">
    <property type="component" value="Unassembled WGS sequence"/>
</dbReference>
<keyword evidence="2" id="KW-1185">Reference proteome</keyword>
<protein>
    <submittedName>
        <fullName evidence="1">Uncharacterized protein</fullName>
    </submittedName>
</protein>
<name>A0ACB9Z9Z1_9PEZI</name>
<dbReference type="EMBL" id="MU393437">
    <property type="protein sequence ID" value="KAI4868552.1"/>
    <property type="molecule type" value="Genomic_DNA"/>
</dbReference>
<gene>
    <name evidence="1" type="ORF">F4820DRAFT_112845</name>
</gene>
<sequence length="852" mass="95040">MANSADSSCSNFKDLLVSHSQTRQENGQYLSESSSSELPIREPPLPNLSKLLRGKGREWEAIKAKPRPLQLLDLPVDILRLIVKEVTHTNDLTSLALTNSTLYYLTIPHIYARFDIVWPDDTVPPSDSKNVDALTYGLATLCLGSKFAQRSRWMRGSSVGNSKPSQRLVDNQYAKYTRKFSLGNGPKDWTSEYEVTKESGKMLGTLVAIAVGKMINLETFVWDMPTGVLSEVFMALASLQDHYPEGESKLEKVWVRWHDNSEVSDPTSSITSPIQPPPPPPLTIPPIGSTVTPVGHTLPSDFHPSVTQPIKYSESHVEYPAFSVLPSLKSLTVLDIDELAYLDEMSVLIERSRSRLRELRVGISSKARMADFAQSWDSNTLQQVDHDAQWPGESRIGDRRLGGVLGVLVGRIYDIRRKPTAKIQERELADPAPEQNSTPQFDGVEEFGSPTSNGTSSPITHVDAAVPSQVHSQNQRQHDTTTALDQTNGGAYVERKCLDGKLQLETLELERVPLSLQVCTKAIDWGVLRNLTILDCMFADNLWRALKRQFRPTPAAHGSPAQYHLGLKHIHTDMTSSTLIGFIKDTLAPNSLEVLFLQDRRRTLGAVKIGQIFKGAIKRHRLSLKKLLLDSSDESGEGRRWTSWVLSSEMVSYITSGRMPNLRELSAAFDYKDWHPFLQRLPNAPQLRSLHISHILEHISVNYEPKELALQLVDIITLRTEIQLCYVGIGSKCFEILEARPNDVSSPDVGGLNGDQHGNGAIVIDIDDDNGDDGTEDDETEEEDDDANDDNANVNPMLTMDDFSDLSDVDALSEAESIQVGDLIRSTARLRLREILFYDDKVAIFKARHGRL</sequence>
<organism evidence="1 2">
    <name type="scientific">Hypoxylon rubiginosum</name>
    <dbReference type="NCBI Taxonomy" id="110542"/>
    <lineage>
        <taxon>Eukaryota</taxon>
        <taxon>Fungi</taxon>
        <taxon>Dikarya</taxon>
        <taxon>Ascomycota</taxon>
        <taxon>Pezizomycotina</taxon>
        <taxon>Sordariomycetes</taxon>
        <taxon>Xylariomycetidae</taxon>
        <taxon>Xylariales</taxon>
        <taxon>Hypoxylaceae</taxon>
        <taxon>Hypoxylon</taxon>
    </lineage>
</organism>
<reference evidence="1 2" key="1">
    <citation type="journal article" date="2022" name="New Phytol.">
        <title>Ecological generalism drives hyperdiversity of secondary metabolite gene clusters in xylarialean endophytes.</title>
        <authorList>
            <person name="Franco M.E.E."/>
            <person name="Wisecaver J.H."/>
            <person name="Arnold A.E."/>
            <person name="Ju Y.M."/>
            <person name="Slot J.C."/>
            <person name="Ahrendt S."/>
            <person name="Moore L.P."/>
            <person name="Eastman K.E."/>
            <person name="Scott K."/>
            <person name="Konkel Z."/>
            <person name="Mondo S.J."/>
            <person name="Kuo A."/>
            <person name="Hayes R.D."/>
            <person name="Haridas S."/>
            <person name="Andreopoulos B."/>
            <person name="Riley R."/>
            <person name="LaButti K."/>
            <person name="Pangilinan J."/>
            <person name="Lipzen A."/>
            <person name="Amirebrahimi M."/>
            <person name="Yan J."/>
            <person name="Adam C."/>
            <person name="Keymanesh K."/>
            <person name="Ng V."/>
            <person name="Louie K."/>
            <person name="Northen T."/>
            <person name="Drula E."/>
            <person name="Henrissat B."/>
            <person name="Hsieh H.M."/>
            <person name="Youens-Clark K."/>
            <person name="Lutzoni F."/>
            <person name="Miadlikowska J."/>
            <person name="Eastwood D.C."/>
            <person name="Hamelin R.C."/>
            <person name="Grigoriev I.V."/>
            <person name="U'Ren J.M."/>
        </authorList>
    </citation>
    <scope>NUCLEOTIDE SEQUENCE [LARGE SCALE GENOMIC DNA]</scope>
    <source>
        <strain evidence="1 2">CBS 119005</strain>
    </source>
</reference>
<comment type="caution">
    <text evidence="1">The sequence shown here is derived from an EMBL/GenBank/DDBJ whole genome shotgun (WGS) entry which is preliminary data.</text>
</comment>
<proteinExistence type="predicted"/>
<accession>A0ACB9Z9Z1</accession>